<keyword evidence="2" id="KW-1185">Reference proteome</keyword>
<accession>A0A0S4LBS9</accession>
<gene>
    <name evidence="1" type="ORF">COMA1_11083</name>
</gene>
<dbReference type="AlphaFoldDB" id="A0A0S4LBS9"/>
<proteinExistence type="predicted"/>
<name>A0A0S4LBS9_9BACT</name>
<dbReference type="EMBL" id="CZQA01000001">
    <property type="protein sequence ID" value="CUS33300.1"/>
    <property type="molecule type" value="Genomic_DNA"/>
</dbReference>
<protein>
    <submittedName>
        <fullName evidence="1">Uncharacterized protein</fullName>
    </submittedName>
</protein>
<reference evidence="1 2" key="1">
    <citation type="submission" date="2015-10" db="EMBL/GenBank/DDBJ databases">
        <authorList>
            <person name="Gilbert D.G."/>
        </authorList>
    </citation>
    <scope>NUCLEOTIDE SEQUENCE [LARGE SCALE GENOMIC DNA]</scope>
    <source>
        <strain evidence="1">COMA1</strain>
    </source>
</reference>
<evidence type="ECO:0000313" key="2">
    <source>
        <dbReference type="Proteomes" id="UP000199032"/>
    </source>
</evidence>
<organism evidence="1 2">
    <name type="scientific">Candidatus Nitrospira nitrosa</name>
    <dbReference type="NCBI Taxonomy" id="1742972"/>
    <lineage>
        <taxon>Bacteria</taxon>
        <taxon>Pseudomonadati</taxon>
        <taxon>Nitrospirota</taxon>
        <taxon>Nitrospiria</taxon>
        <taxon>Nitrospirales</taxon>
        <taxon>Nitrospiraceae</taxon>
        <taxon>Nitrospira</taxon>
    </lineage>
</organism>
<evidence type="ECO:0000313" key="1">
    <source>
        <dbReference type="EMBL" id="CUS33300.1"/>
    </source>
</evidence>
<dbReference type="Proteomes" id="UP000199032">
    <property type="component" value="Unassembled WGS sequence"/>
</dbReference>
<sequence>MMNQYVPNQSVSLRPNCQVHSALSAHALSQMLLFIAFLPHAVRFELLVRCLHSNGGIIGMSVEGKELTGDLSRVHSASAAGNLPGVSRP</sequence>